<keyword evidence="1" id="KW-0175">Coiled coil</keyword>
<feature type="domain" description="Transposase IS116/IS110/IS902 C-terminal" evidence="3">
    <location>
        <begin position="281"/>
        <end position="365"/>
    </location>
</feature>
<evidence type="ECO:0000259" key="2">
    <source>
        <dbReference type="Pfam" id="PF01548"/>
    </source>
</evidence>
<sequence>MNLFVGIDVSSQKLDTCLLNSEDEVLLEVSLPNSLVGAKKIKEYIIQFDEHINYDRIIVGMEATSIYSFHPATFLAEDSDLKALEIEVAVINPKQISKFKKMFDEDKTDTVDAYRIADFLRFDRFNVSLIKEEKYMALQRLTRSRYQLVGQLAEMKQHFIENLYYKCNTLTKEVDTSIFGATMMDLLTDSITLDEIADLSLEDLVEVLQQKGKGRFSDPEKLAKSISKAIKDSYRLGDMMQDSVDVVLASYAMMIKTLKKQIKELDKAIGRLFKTIPESKSLLSIPGVGPVYAAGIIAELGQIERFENEAKVAKYAGLHWKRKQSGDFESERTNITKTGNRYLRYYLIEAANSVMRNEPVYREYYLRKYEEVPKNQHKRALVLTARKFVRMVDALLRNHQFYAPERSA</sequence>
<feature type="domain" description="Transposase IS110-like N-terminal" evidence="2">
    <location>
        <begin position="5"/>
        <end position="163"/>
    </location>
</feature>
<feature type="coiled-coil region" evidence="1">
    <location>
        <begin position="248"/>
        <end position="275"/>
    </location>
</feature>
<evidence type="ECO:0000259" key="3">
    <source>
        <dbReference type="Pfam" id="PF02371"/>
    </source>
</evidence>
<reference evidence="4" key="1">
    <citation type="journal article" date="2013" name="Extremophiles">
        <title>Proteinivorax tanatarense gen. nov., sp. nov., an anaerobic, haloalkaliphilic, proteolytic bacterium isolated from a decaying algal bloom, and proposal of Proteinivoraceae fam. nov.</title>
        <authorList>
            <person name="Kevbrin V."/>
            <person name="Boltyanskaya Y."/>
            <person name="Zhilina T."/>
            <person name="Kolganova T."/>
            <person name="Lavrentjeva E."/>
            <person name="Kuznetsov B."/>
        </authorList>
    </citation>
    <scope>NUCLEOTIDE SEQUENCE</scope>
    <source>
        <strain evidence="4">Z-910T</strain>
    </source>
</reference>
<dbReference type="PANTHER" id="PTHR33055">
    <property type="entry name" value="TRANSPOSASE FOR INSERTION SEQUENCE ELEMENT IS1111A"/>
    <property type="match status" value="1"/>
</dbReference>
<protein>
    <submittedName>
        <fullName evidence="4">IS110 family transposase</fullName>
    </submittedName>
</protein>
<dbReference type="GO" id="GO:0006313">
    <property type="term" value="P:DNA transposition"/>
    <property type="evidence" value="ECO:0007669"/>
    <property type="project" value="InterPro"/>
</dbReference>
<name>A0AAU7VNT3_9FIRM</name>
<dbReference type="GO" id="GO:0003677">
    <property type="term" value="F:DNA binding"/>
    <property type="evidence" value="ECO:0007669"/>
    <property type="project" value="InterPro"/>
</dbReference>
<dbReference type="GO" id="GO:0004803">
    <property type="term" value="F:transposase activity"/>
    <property type="evidence" value="ECO:0007669"/>
    <property type="project" value="InterPro"/>
</dbReference>
<proteinExistence type="predicted"/>
<dbReference type="NCBIfam" id="NF033542">
    <property type="entry name" value="transpos_IS110"/>
    <property type="match status" value="1"/>
</dbReference>
<accession>A0AAU7VNT3</accession>
<dbReference type="InterPro" id="IPR002525">
    <property type="entry name" value="Transp_IS110-like_N"/>
</dbReference>
<dbReference type="AlphaFoldDB" id="A0AAU7VNT3"/>
<dbReference type="Pfam" id="PF01548">
    <property type="entry name" value="DEDD_Tnp_IS110"/>
    <property type="match status" value="1"/>
</dbReference>
<evidence type="ECO:0000256" key="1">
    <source>
        <dbReference type="SAM" id="Coils"/>
    </source>
</evidence>
<dbReference type="InterPro" id="IPR003346">
    <property type="entry name" value="Transposase_20"/>
</dbReference>
<dbReference type="EMBL" id="CP158367">
    <property type="protein sequence ID" value="XBX75852.1"/>
    <property type="molecule type" value="Genomic_DNA"/>
</dbReference>
<reference evidence="4" key="2">
    <citation type="submission" date="2024-06" db="EMBL/GenBank/DDBJ databases">
        <authorList>
            <person name="Petrova K.O."/>
            <person name="Toshchakov S.V."/>
            <person name="Boltjanskaja Y.V."/>
            <person name="Kevbrin V."/>
        </authorList>
    </citation>
    <scope>NUCLEOTIDE SEQUENCE</scope>
    <source>
        <strain evidence="4">Z-910T</strain>
    </source>
</reference>
<dbReference type="RefSeq" id="WP_350344588.1">
    <property type="nucleotide sequence ID" value="NZ_CP158367.1"/>
</dbReference>
<dbReference type="InterPro" id="IPR047650">
    <property type="entry name" value="Transpos_IS110"/>
</dbReference>
<organism evidence="4">
    <name type="scientific">Proteinivorax tanatarense</name>
    <dbReference type="NCBI Taxonomy" id="1260629"/>
    <lineage>
        <taxon>Bacteria</taxon>
        <taxon>Bacillati</taxon>
        <taxon>Bacillota</taxon>
        <taxon>Clostridia</taxon>
        <taxon>Eubacteriales</taxon>
        <taxon>Proteinivoracaceae</taxon>
        <taxon>Proteinivorax</taxon>
    </lineage>
</organism>
<gene>
    <name evidence="4" type="ORF">PRVXT_001012</name>
</gene>
<dbReference type="PANTHER" id="PTHR33055:SF15">
    <property type="entry name" value="TRANSPOSASE-RELATED"/>
    <property type="match status" value="1"/>
</dbReference>
<dbReference type="Pfam" id="PF02371">
    <property type="entry name" value="Transposase_20"/>
    <property type="match status" value="1"/>
</dbReference>
<evidence type="ECO:0000313" key="4">
    <source>
        <dbReference type="EMBL" id="XBX75852.1"/>
    </source>
</evidence>